<evidence type="ECO:0000313" key="3">
    <source>
        <dbReference type="Proteomes" id="UP000177130"/>
    </source>
</evidence>
<dbReference type="EMBL" id="MHRK01000055">
    <property type="protein sequence ID" value="OHA22295.1"/>
    <property type="molecule type" value="Genomic_DNA"/>
</dbReference>
<proteinExistence type="predicted"/>
<feature type="region of interest" description="Disordered" evidence="1">
    <location>
        <begin position="65"/>
        <end position="84"/>
    </location>
</feature>
<protein>
    <submittedName>
        <fullName evidence="2">Uncharacterized protein</fullName>
    </submittedName>
</protein>
<name>A0A1G2MEF6_9BACT</name>
<reference evidence="2 3" key="1">
    <citation type="journal article" date="2016" name="Nat. Commun.">
        <title>Thousands of microbial genomes shed light on interconnected biogeochemical processes in an aquifer system.</title>
        <authorList>
            <person name="Anantharaman K."/>
            <person name="Brown C.T."/>
            <person name="Hug L.A."/>
            <person name="Sharon I."/>
            <person name="Castelle C.J."/>
            <person name="Probst A.J."/>
            <person name="Thomas B.C."/>
            <person name="Singh A."/>
            <person name="Wilkins M.J."/>
            <person name="Karaoz U."/>
            <person name="Brodie E.L."/>
            <person name="Williams K.H."/>
            <person name="Hubbard S.S."/>
            <person name="Banfield J.F."/>
        </authorList>
    </citation>
    <scope>NUCLEOTIDE SEQUENCE [LARGE SCALE GENOMIC DNA]</scope>
</reference>
<organism evidence="2 3">
    <name type="scientific">Candidatus Taylorbacteria bacterium RIFCSPHIGHO2_02_FULL_43_32b</name>
    <dbReference type="NCBI Taxonomy" id="1802306"/>
    <lineage>
        <taxon>Bacteria</taxon>
        <taxon>Candidatus Tayloriibacteriota</taxon>
    </lineage>
</organism>
<comment type="caution">
    <text evidence="2">The sequence shown here is derived from an EMBL/GenBank/DDBJ whole genome shotgun (WGS) entry which is preliminary data.</text>
</comment>
<accession>A0A1G2MEF6</accession>
<sequence>MCTRGARGGLKLNRTLRESPRHRLADSAATPKEKHPFLFQKKFHPRQTRNARSVFSFGVLPSKYSGSRRLADNMKTGKKKRPTQ</sequence>
<dbReference type="Proteomes" id="UP000177130">
    <property type="component" value="Unassembled WGS sequence"/>
</dbReference>
<evidence type="ECO:0000256" key="1">
    <source>
        <dbReference type="SAM" id="MobiDB-lite"/>
    </source>
</evidence>
<feature type="compositionally biased region" description="Basic and acidic residues" evidence="1">
    <location>
        <begin position="15"/>
        <end position="33"/>
    </location>
</feature>
<feature type="region of interest" description="Disordered" evidence="1">
    <location>
        <begin position="1"/>
        <end position="33"/>
    </location>
</feature>
<evidence type="ECO:0000313" key="2">
    <source>
        <dbReference type="EMBL" id="OHA22295.1"/>
    </source>
</evidence>
<dbReference type="AlphaFoldDB" id="A0A1G2MEF6"/>
<gene>
    <name evidence="2" type="ORF">A3C72_04330</name>
</gene>